<comment type="similarity">
    <text evidence="3">Belongs to the DRC10 family.</text>
</comment>
<evidence type="ECO:0000256" key="6">
    <source>
        <dbReference type="ARBA" id="ARBA00022846"/>
    </source>
</evidence>
<comment type="function">
    <text evidence="1">Component of the nexin-dynein regulatory complex (N-DRC), a key regulator of ciliary/flagellar motility which maintains the alignment and integrity of the distal axoneme and regulates microtubule sliding in motile axonemes.</text>
</comment>
<evidence type="ECO:0000256" key="1">
    <source>
        <dbReference type="ARBA" id="ARBA00003029"/>
    </source>
</evidence>
<dbReference type="PANTHER" id="PTHR31598">
    <property type="entry name" value="IQ DOMAIN-CONTAINING PROTEIN D"/>
    <property type="match status" value="1"/>
</dbReference>
<dbReference type="Proteomes" id="UP000069940">
    <property type="component" value="Unassembled WGS sequence"/>
</dbReference>
<comment type="subcellular location">
    <subcellularLocation>
        <location evidence="2">Cytoplasm</location>
        <location evidence="2">Cytoskeleton</location>
        <location evidence="2">Flagellum axoneme</location>
    </subcellularLocation>
</comment>
<reference evidence="11" key="2">
    <citation type="submission" date="2025-05" db="UniProtKB">
        <authorList>
            <consortium name="EnsemblMetazoa"/>
        </authorList>
    </citation>
    <scope>IDENTIFICATION</scope>
    <source>
        <strain evidence="11">Foshan</strain>
    </source>
</reference>
<accession>A0ABM1Z8A8</accession>
<dbReference type="RefSeq" id="XP_019560377.3">
    <property type="nucleotide sequence ID" value="XM_019704832.3"/>
</dbReference>
<protein>
    <recommendedName>
        <fullName evidence="4">Dynein regulatory complex protein 10</fullName>
    </recommendedName>
</protein>
<keyword evidence="9" id="KW-0966">Cell projection</keyword>
<evidence type="ECO:0000313" key="11">
    <source>
        <dbReference type="EnsemblMetazoa" id="AALFPA23_016017.P23343"/>
    </source>
</evidence>
<evidence type="ECO:0000256" key="7">
    <source>
        <dbReference type="ARBA" id="ARBA00023069"/>
    </source>
</evidence>
<keyword evidence="10" id="KW-0175">Coiled coil</keyword>
<dbReference type="EnsemblMetazoa" id="AALFPA23_016017.R23343">
    <property type="protein sequence ID" value="AALFPA23_016017.P23343"/>
    <property type="gene ID" value="AALFPA23_016017"/>
</dbReference>
<reference evidence="12" key="1">
    <citation type="journal article" date="2015" name="Proc. Natl. Acad. Sci. U.S.A.">
        <title>Genome sequence of the Asian Tiger mosquito, Aedes albopictus, reveals insights into its biology, genetics, and evolution.</title>
        <authorList>
            <person name="Chen X.G."/>
            <person name="Jiang X."/>
            <person name="Gu J."/>
            <person name="Xu M."/>
            <person name="Wu Y."/>
            <person name="Deng Y."/>
            <person name="Zhang C."/>
            <person name="Bonizzoni M."/>
            <person name="Dermauw W."/>
            <person name="Vontas J."/>
            <person name="Armbruster P."/>
            <person name="Huang X."/>
            <person name="Yang Y."/>
            <person name="Zhang H."/>
            <person name="He W."/>
            <person name="Peng H."/>
            <person name="Liu Y."/>
            <person name="Wu K."/>
            <person name="Chen J."/>
            <person name="Lirakis M."/>
            <person name="Topalis P."/>
            <person name="Van Leeuwen T."/>
            <person name="Hall A.B."/>
            <person name="Jiang X."/>
            <person name="Thorpe C."/>
            <person name="Mueller R.L."/>
            <person name="Sun C."/>
            <person name="Waterhouse R.M."/>
            <person name="Yan G."/>
            <person name="Tu Z.J."/>
            <person name="Fang X."/>
            <person name="James A.A."/>
        </authorList>
    </citation>
    <scope>NUCLEOTIDE SEQUENCE [LARGE SCALE GENOMIC DNA]</scope>
    <source>
        <strain evidence="12">Foshan</strain>
    </source>
</reference>
<dbReference type="InterPro" id="IPR042815">
    <property type="entry name" value="DRC10"/>
</dbReference>
<keyword evidence="7" id="KW-0969">Cilium</keyword>
<evidence type="ECO:0000313" key="12">
    <source>
        <dbReference type="Proteomes" id="UP000069940"/>
    </source>
</evidence>
<evidence type="ECO:0000256" key="5">
    <source>
        <dbReference type="ARBA" id="ARBA00022490"/>
    </source>
</evidence>
<evidence type="ECO:0000256" key="2">
    <source>
        <dbReference type="ARBA" id="ARBA00004611"/>
    </source>
</evidence>
<dbReference type="PANTHER" id="PTHR31598:SF1">
    <property type="entry name" value="DYNEIN REGULATORY COMPLEX PROTEIN 10"/>
    <property type="match status" value="1"/>
</dbReference>
<feature type="coiled-coil region" evidence="10">
    <location>
        <begin position="214"/>
        <end position="288"/>
    </location>
</feature>
<evidence type="ECO:0000256" key="3">
    <source>
        <dbReference type="ARBA" id="ARBA00009071"/>
    </source>
</evidence>
<evidence type="ECO:0000256" key="4">
    <source>
        <dbReference type="ARBA" id="ARBA00021752"/>
    </source>
</evidence>
<proteinExistence type="inferred from homology"/>
<evidence type="ECO:0000256" key="10">
    <source>
        <dbReference type="SAM" id="Coils"/>
    </source>
</evidence>
<keyword evidence="5" id="KW-0963">Cytoplasm</keyword>
<evidence type="ECO:0000256" key="8">
    <source>
        <dbReference type="ARBA" id="ARBA00023212"/>
    </source>
</evidence>
<sequence length="412" mass="49543">MADTIDDIFAGDSPEDIQMVKNTIEKIRLEIMSHGEEEYDSYDPESRQKIEFNIQINRVTLILQEMSETLEVLFCLPLICRNKDLMEQHFNAEEQDVLRLLIKYMRSKVPDEGGSTPTVAELSSFSPMKFVELVSMLSNKELHQIIIGQIKHLPGVYRKFLANIREFRKFTIAKMKMTAQKELAKEKILHRMWQSNQRNIKEIARIEQILQEKRALFQAEIEEKTSKIERYREDIRRLDEQSKNQINEFIDKSDRNMFRYFEQSDNRYEELQKEANRWTTEYETILEEDLRLEKENRMRKAKLTHQLQTWLNKYDKDAGERTKELKSLASTLRARQQEFNEWKQNSFDPQEIEYFEAIEERRLDELRAHEERVHLFMMHRAAKVLQRAWRSVAERKRKMRGRRGGRRGKGKK</sequence>
<organism evidence="11 12">
    <name type="scientific">Aedes albopictus</name>
    <name type="common">Asian tiger mosquito</name>
    <name type="synonym">Stegomyia albopicta</name>
    <dbReference type="NCBI Taxonomy" id="7160"/>
    <lineage>
        <taxon>Eukaryota</taxon>
        <taxon>Metazoa</taxon>
        <taxon>Ecdysozoa</taxon>
        <taxon>Arthropoda</taxon>
        <taxon>Hexapoda</taxon>
        <taxon>Insecta</taxon>
        <taxon>Pterygota</taxon>
        <taxon>Neoptera</taxon>
        <taxon>Endopterygota</taxon>
        <taxon>Diptera</taxon>
        <taxon>Nematocera</taxon>
        <taxon>Culicoidea</taxon>
        <taxon>Culicidae</taxon>
        <taxon>Culicinae</taxon>
        <taxon>Aedini</taxon>
        <taxon>Aedes</taxon>
        <taxon>Stegomyia</taxon>
    </lineage>
</organism>
<keyword evidence="8" id="KW-0206">Cytoskeleton</keyword>
<keyword evidence="6" id="KW-0282">Flagellum</keyword>
<name>A0ABM1Z8A8_AEDAL</name>
<evidence type="ECO:0000256" key="9">
    <source>
        <dbReference type="ARBA" id="ARBA00023273"/>
    </source>
</evidence>
<keyword evidence="12" id="KW-1185">Reference proteome</keyword>
<dbReference type="GeneID" id="109428987"/>